<evidence type="ECO:0000313" key="1">
    <source>
        <dbReference type="EMBL" id="QXF34424.1"/>
    </source>
</evidence>
<proteinExistence type="predicted"/>
<organism evidence="1 2">
    <name type="scientific">Photorhabdus akhurstii</name>
    <dbReference type="NCBI Taxonomy" id="171438"/>
    <lineage>
        <taxon>Bacteria</taxon>
        <taxon>Pseudomonadati</taxon>
        <taxon>Pseudomonadota</taxon>
        <taxon>Gammaproteobacteria</taxon>
        <taxon>Enterobacterales</taxon>
        <taxon>Morganellaceae</taxon>
        <taxon>Photorhabdus</taxon>
    </lineage>
</organism>
<dbReference type="Proteomes" id="UP000693715">
    <property type="component" value="Chromosome"/>
</dbReference>
<reference evidence="1 2" key="1">
    <citation type="submission" date="2017-03" db="EMBL/GenBank/DDBJ databases">
        <title>Genome comparison of Photorhabdus luminescens strain 0813-124 phase variants.</title>
        <authorList>
            <person name="Chien C.-C."/>
            <person name="Chen W.-J."/>
            <person name="Shih M.-C."/>
            <person name="Hsieh F.-C."/>
        </authorList>
    </citation>
    <scope>NUCLEOTIDE SEQUENCE [LARGE SCALE GENOMIC DNA]</scope>
    <source>
        <strain evidence="1 2">0813-124 phase II</strain>
    </source>
</reference>
<gene>
    <name evidence="1" type="ORF">B0X70_15665</name>
</gene>
<accession>A0ABX8LV64</accession>
<keyword evidence="2" id="KW-1185">Reference proteome</keyword>
<name>A0ABX8LV64_9GAMM</name>
<evidence type="ECO:0000313" key="2">
    <source>
        <dbReference type="Proteomes" id="UP000693715"/>
    </source>
</evidence>
<protein>
    <submittedName>
        <fullName evidence="1">Uncharacterized protein</fullName>
    </submittedName>
</protein>
<dbReference type="EMBL" id="CP020335">
    <property type="protein sequence ID" value="QXF34424.1"/>
    <property type="molecule type" value="Genomic_DNA"/>
</dbReference>
<sequence length="68" mass="7523">MGGYMKAVSKHPKTTHFSPEKKPIVVFGESSKKLRPIGVLAGKISVPTEEEFSKYDLKIQAMSGEKDK</sequence>